<evidence type="ECO:0000313" key="2">
    <source>
        <dbReference type="Proteomes" id="UP000651475"/>
    </source>
</evidence>
<dbReference type="Proteomes" id="UP000651475">
    <property type="component" value="Unassembled WGS sequence"/>
</dbReference>
<dbReference type="EMBL" id="JACOOJ010000043">
    <property type="protein sequence ID" value="MBC5634636.1"/>
    <property type="molecule type" value="Genomic_DNA"/>
</dbReference>
<sequence>MKMSMENAVKALDAINEKTKGLQCPMCQSRMFDLAPVELQIIGYDREKNDLNISFGDRVDFVSVISATCKNCGYTALFNLKKLGIIESEFNNSNNK</sequence>
<protein>
    <submittedName>
        <fullName evidence="1">Uncharacterized protein</fullName>
    </submittedName>
</protein>
<reference evidence="1 2" key="1">
    <citation type="submission" date="2020-08" db="EMBL/GenBank/DDBJ databases">
        <title>Genome public.</title>
        <authorList>
            <person name="Liu C."/>
            <person name="Sun Q."/>
        </authorList>
    </citation>
    <scope>NUCLEOTIDE SEQUENCE [LARGE SCALE GENOMIC DNA]</scope>
    <source>
        <strain evidence="1 2">NSJ-79</strain>
    </source>
</reference>
<gene>
    <name evidence="1" type="ORF">H8S65_17965</name>
</gene>
<comment type="caution">
    <text evidence="1">The sequence shown here is derived from an EMBL/GenBank/DDBJ whole genome shotgun (WGS) entry which is preliminary data.</text>
</comment>
<organism evidence="1 2">
    <name type="scientific">Parabacteroides hominis</name>
    <dbReference type="NCBI Taxonomy" id="2763057"/>
    <lineage>
        <taxon>Bacteria</taxon>
        <taxon>Pseudomonadati</taxon>
        <taxon>Bacteroidota</taxon>
        <taxon>Bacteroidia</taxon>
        <taxon>Bacteroidales</taxon>
        <taxon>Tannerellaceae</taxon>
        <taxon>Parabacteroides</taxon>
    </lineage>
</organism>
<proteinExistence type="predicted"/>
<dbReference type="RefSeq" id="WP_186931243.1">
    <property type="nucleotide sequence ID" value="NZ_JACOOJ010000043.1"/>
</dbReference>
<accession>A0ABR7DT46</accession>
<keyword evidence="2" id="KW-1185">Reference proteome</keyword>
<name>A0ABR7DT46_9BACT</name>
<evidence type="ECO:0000313" key="1">
    <source>
        <dbReference type="EMBL" id="MBC5634636.1"/>
    </source>
</evidence>